<dbReference type="SMART" id="SM00645">
    <property type="entry name" value="Pept_C1"/>
    <property type="match status" value="1"/>
</dbReference>
<dbReference type="PANTHER" id="PTHR12411">
    <property type="entry name" value="CYSTEINE PROTEASE FAMILY C1-RELATED"/>
    <property type="match status" value="1"/>
</dbReference>
<reference evidence="3" key="1">
    <citation type="journal article" date="2020" name="Stud. Mycol.">
        <title>101 Dothideomycetes genomes: a test case for predicting lifestyles and emergence of pathogens.</title>
        <authorList>
            <person name="Haridas S."/>
            <person name="Albert R."/>
            <person name="Binder M."/>
            <person name="Bloem J."/>
            <person name="Labutti K."/>
            <person name="Salamov A."/>
            <person name="Andreopoulos B."/>
            <person name="Baker S."/>
            <person name="Barry K."/>
            <person name="Bills G."/>
            <person name="Bluhm B."/>
            <person name="Cannon C."/>
            <person name="Castanera R."/>
            <person name="Culley D."/>
            <person name="Daum C."/>
            <person name="Ezra D."/>
            <person name="Gonzalez J."/>
            <person name="Henrissat B."/>
            <person name="Kuo A."/>
            <person name="Liang C."/>
            <person name="Lipzen A."/>
            <person name="Lutzoni F."/>
            <person name="Magnuson J."/>
            <person name="Mondo S."/>
            <person name="Nolan M."/>
            <person name="Ohm R."/>
            <person name="Pangilinan J."/>
            <person name="Park H.-J."/>
            <person name="Ramirez L."/>
            <person name="Alfaro M."/>
            <person name="Sun H."/>
            <person name="Tritt A."/>
            <person name="Yoshinaga Y."/>
            <person name="Zwiers L.-H."/>
            <person name="Turgeon B."/>
            <person name="Goodwin S."/>
            <person name="Spatafora J."/>
            <person name="Crous P."/>
            <person name="Grigoriev I."/>
        </authorList>
    </citation>
    <scope>NUCLEOTIDE SEQUENCE</scope>
    <source>
        <strain evidence="3">CBS 123094</strain>
    </source>
</reference>
<dbReference type="InterPro" id="IPR013128">
    <property type="entry name" value="Peptidase_C1A"/>
</dbReference>
<evidence type="ECO:0000313" key="3">
    <source>
        <dbReference type="EMBL" id="KAF1995332.1"/>
    </source>
</evidence>
<protein>
    <submittedName>
        <fullName evidence="3">Cysteine proteinase</fullName>
    </submittedName>
</protein>
<dbReference type="PROSITE" id="PS00640">
    <property type="entry name" value="THIOL_PROTEASE_ASN"/>
    <property type="match status" value="1"/>
</dbReference>
<dbReference type="AlphaFoldDB" id="A0A6A5W066"/>
<dbReference type="Gene3D" id="3.90.70.10">
    <property type="entry name" value="Cysteine proteinases"/>
    <property type="match status" value="1"/>
</dbReference>
<dbReference type="GO" id="GO:0006508">
    <property type="term" value="P:proteolysis"/>
    <property type="evidence" value="ECO:0007669"/>
    <property type="project" value="InterPro"/>
</dbReference>
<dbReference type="Proteomes" id="UP000799779">
    <property type="component" value="Unassembled WGS sequence"/>
</dbReference>
<accession>A0A6A5W066</accession>
<dbReference type="SUPFAM" id="SSF89372">
    <property type="entry name" value="Fucose-specific lectin"/>
    <property type="match status" value="1"/>
</dbReference>
<dbReference type="Pfam" id="PF00112">
    <property type="entry name" value="Peptidase_C1"/>
    <property type="match status" value="1"/>
</dbReference>
<evidence type="ECO:0000256" key="1">
    <source>
        <dbReference type="ARBA" id="ARBA00008455"/>
    </source>
</evidence>
<feature type="non-terminal residue" evidence="3">
    <location>
        <position position="543"/>
    </location>
</feature>
<dbReference type="GO" id="GO:0008234">
    <property type="term" value="F:cysteine-type peptidase activity"/>
    <property type="evidence" value="ECO:0007669"/>
    <property type="project" value="InterPro"/>
</dbReference>
<dbReference type="InterPro" id="IPR038765">
    <property type="entry name" value="Papain-like_cys_pep_sf"/>
</dbReference>
<feature type="domain" description="Peptidase C1A papain C-terminal" evidence="2">
    <location>
        <begin position="1"/>
        <end position="220"/>
    </location>
</feature>
<keyword evidence="4" id="KW-1185">Reference proteome</keyword>
<sequence>PGLVDWRNLDGINYLATVQNQGGCGSCCYFAVTALVETMIRIQHGFWTKRAEADLRDSWGRPCPMGAMAMDAIMWAMTNGGIADASCVPYRDVDSNYLPCGDRSGRTVRIPGGAASTVSLFTMEEQKAWLHKVGPLIVGFEIYEDWAAYANPWSPSNPIYKHNGTAARLNPPVGHLVLVVGYDDSRGCWILRNSWGPTWGDAGYFYIAYNSVVDDPLWPKWGLTRLNSDGFARRRHQNGNMLQSEGEGAWYHSFLLVRKGTTNSGFTELMRLGGQPGEPQWQTWVSCVWDADMVGQPTIIETSFNRNFEFIYWSKDGRLGHWYYSHNQLQWFSAGKHMNDHHLNGRIEGYPGFTQLSDSSFAITCRTKEGGLHHWSRGPANSDELIWQETISLPGTILQSGPSLVESNIGYLPSGGHLYVVAVRTDHRMQLFWRETGLLSGPYKWHAGEIFGERIKDTPPVMIQSHFFTDDEKSFGAFQLCVVNEDGNVEHWQRQNDDILMNPPQEGVQGRWGRMHEIKIRDTVAVRSLLHGSFNHQLELVVE</sequence>
<feature type="non-terminal residue" evidence="3">
    <location>
        <position position="1"/>
    </location>
</feature>
<evidence type="ECO:0000259" key="2">
    <source>
        <dbReference type="SMART" id="SM00645"/>
    </source>
</evidence>
<gene>
    <name evidence="3" type="ORF">P154DRAFT_418503</name>
</gene>
<dbReference type="InterPro" id="IPR000668">
    <property type="entry name" value="Peptidase_C1A_C"/>
</dbReference>
<dbReference type="InterPro" id="IPR025661">
    <property type="entry name" value="Pept_asp_AS"/>
</dbReference>
<name>A0A6A5W066_9PLEO</name>
<organism evidence="3 4">
    <name type="scientific">Amniculicola lignicola CBS 123094</name>
    <dbReference type="NCBI Taxonomy" id="1392246"/>
    <lineage>
        <taxon>Eukaryota</taxon>
        <taxon>Fungi</taxon>
        <taxon>Dikarya</taxon>
        <taxon>Ascomycota</taxon>
        <taxon>Pezizomycotina</taxon>
        <taxon>Dothideomycetes</taxon>
        <taxon>Pleosporomycetidae</taxon>
        <taxon>Pleosporales</taxon>
        <taxon>Amniculicolaceae</taxon>
        <taxon>Amniculicola</taxon>
    </lineage>
</organism>
<dbReference type="EMBL" id="ML977640">
    <property type="protein sequence ID" value="KAF1995332.1"/>
    <property type="molecule type" value="Genomic_DNA"/>
</dbReference>
<proteinExistence type="inferred from homology"/>
<evidence type="ECO:0000313" key="4">
    <source>
        <dbReference type="Proteomes" id="UP000799779"/>
    </source>
</evidence>
<dbReference type="OrthoDB" id="2445485at2759"/>
<comment type="similarity">
    <text evidence="1">Belongs to the peptidase C1 family.</text>
</comment>
<dbReference type="SUPFAM" id="SSF54001">
    <property type="entry name" value="Cysteine proteinases"/>
    <property type="match status" value="1"/>
</dbReference>